<feature type="domain" description="Polyphosphate kinase C-terminal" evidence="12">
    <location>
        <begin position="324"/>
        <end position="490"/>
    </location>
</feature>
<feature type="domain" description="Polyphosphate kinase N-terminal" evidence="10">
    <location>
        <begin position="6"/>
        <end position="109"/>
    </location>
</feature>
<dbReference type="PIRSF" id="PIRSF015589">
    <property type="entry name" value="PP_kinase"/>
    <property type="match status" value="1"/>
</dbReference>
<dbReference type="EMBL" id="CAESGF010000006">
    <property type="protein sequence ID" value="CAB4363476.1"/>
    <property type="molecule type" value="Genomic_DNA"/>
</dbReference>
<dbReference type="GO" id="GO:0005524">
    <property type="term" value="F:ATP binding"/>
    <property type="evidence" value="ECO:0007669"/>
    <property type="project" value="UniProtKB-KW"/>
</dbReference>
<dbReference type="Pfam" id="PF13089">
    <property type="entry name" value="PP_kinase_N"/>
    <property type="match status" value="1"/>
</dbReference>
<dbReference type="Pfam" id="PF02503">
    <property type="entry name" value="PP_kinase"/>
    <property type="match status" value="1"/>
</dbReference>
<evidence type="ECO:0000313" key="17">
    <source>
        <dbReference type="EMBL" id="CAB5005622.1"/>
    </source>
</evidence>
<dbReference type="GO" id="GO:0046872">
    <property type="term" value="F:metal ion binding"/>
    <property type="evidence" value="ECO:0007669"/>
    <property type="project" value="UniProtKB-KW"/>
</dbReference>
<dbReference type="Gene3D" id="3.30.1840.10">
    <property type="entry name" value="Polyphosphate kinase middle domain"/>
    <property type="match status" value="1"/>
</dbReference>
<evidence type="ECO:0000313" key="14">
    <source>
        <dbReference type="EMBL" id="CAB4719048.1"/>
    </source>
</evidence>
<dbReference type="NCBIfam" id="TIGR03705">
    <property type="entry name" value="poly_P_kin"/>
    <property type="match status" value="1"/>
</dbReference>
<evidence type="ECO:0000256" key="6">
    <source>
        <dbReference type="ARBA" id="ARBA00022777"/>
    </source>
</evidence>
<dbReference type="NCBIfam" id="NF003918">
    <property type="entry name" value="PRK05443.1-2"/>
    <property type="match status" value="1"/>
</dbReference>
<evidence type="ECO:0000259" key="9">
    <source>
        <dbReference type="Pfam" id="PF02503"/>
    </source>
</evidence>
<dbReference type="CDD" id="cd09168">
    <property type="entry name" value="PLDc_PaPPK1_C2_like"/>
    <property type="match status" value="1"/>
</dbReference>
<evidence type="ECO:0000256" key="2">
    <source>
        <dbReference type="ARBA" id="ARBA00022553"/>
    </source>
</evidence>
<dbReference type="Pfam" id="PF17941">
    <property type="entry name" value="PP_kinase_C_1"/>
    <property type="match status" value="1"/>
</dbReference>
<gene>
    <name evidence="14" type="ORF">UFOPK2656_01182</name>
    <name evidence="15" type="ORF">UFOPK3099_01672</name>
    <name evidence="16" type="ORF">UFOPK3651_01433</name>
    <name evidence="17" type="ORF">UFOPK3931_02501</name>
    <name evidence="13" type="ORF">UFOPK4189_01256</name>
</gene>
<reference evidence="15" key="1">
    <citation type="submission" date="2020-05" db="EMBL/GenBank/DDBJ databases">
        <authorList>
            <person name="Chiriac C."/>
            <person name="Salcher M."/>
            <person name="Ghai R."/>
            <person name="Kavagutti S V."/>
        </authorList>
    </citation>
    <scope>NUCLEOTIDE SEQUENCE</scope>
</reference>
<evidence type="ECO:0000313" key="16">
    <source>
        <dbReference type="EMBL" id="CAB4930306.1"/>
    </source>
</evidence>
<dbReference type="InterPro" id="IPR036832">
    <property type="entry name" value="PPK_N_dom_sf"/>
</dbReference>
<evidence type="ECO:0000313" key="15">
    <source>
        <dbReference type="EMBL" id="CAB4825791.1"/>
    </source>
</evidence>
<sequence>MSRRLVNRELSWLAFNRRVLSLAEERGIPVLERLKFTAICSANLDEFFQVRVAALKDQVAAGFTHPAPDGLSPQVQLHEIAEAADRFVVDQESVLDRLLVELNGHGVRLVDWKSLSLTDHSYLVRLFDERIFPVLTPLAVDPAHPFPYISNLALNLAAMVSDPDTGERRFARVKVPNLLPRLIALPDGERFVPVEQIIAAQLHTLFNGMVVEEHAVFRVTRNADLTLEEEEADDLLAAVEMELRRRRFGRAVRLEVQQGISPEMLDLLVRELDLAHADVTVHRNALDLTCLFQLHALDLPELKDEAWPPMTAGRILRAEGQDRSIFSVIRERALMVHHPYESFASSVENFIAQAADDPKVQSIKMTLYRAGGDSPIARSLMRAAERGVQVAVLVELKARFDEATNVGWAKALERSGVHVVYGLVGLKTHAKCVLVVRNDDDGLRRYCHIGTGNYNSKTARTYEDVGFLTCDQSVGADVTSLFNHLTGYSRAVEFQSLLVAPNDLRTQLLDLIENETQFGAEGRIVAKLNSIADEEMIDALYRASSAGVKVELLIRGLCCLKPGVPGLSENITVRSILGRYLEHSRIVRFEHGEGDVPLFLIGSADWMGRNLDRRIEVLVPVVHPKHRAWLDQVIEFDLADDIVRHELDADGVWHRVGPESFDDGDAQSRLYQWVNERQRA</sequence>
<dbReference type="Gene3D" id="1.20.58.310">
    <property type="entry name" value="Polyphosphate kinase N-terminal domain"/>
    <property type="match status" value="1"/>
</dbReference>
<dbReference type="GO" id="GO:0009358">
    <property type="term" value="C:polyphosphate kinase complex"/>
    <property type="evidence" value="ECO:0007669"/>
    <property type="project" value="InterPro"/>
</dbReference>
<proteinExistence type="inferred from homology"/>
<feature type="domain" description="Polyphosphate kinase C-terminal" evidence="11">
    <location>
        <begin position="497"/>
        <end position="660"/>
    </location>
</feature>
<organism evidence="15">
    <name type="scientific">freshwater metagenome</name>
    <dbReference type="NCBI Taxonomy" id="449393"/>
    <lineage>
        <taxon>unclassified sequences</taxon>
        <taxon>metagenomes</taxon>
        <taxon>ecological metagenomes</taxon>
    </lineage>
</organism>
<dbReference type="GO" id="GO:0006799">
    <property type="term" value="P:polyphosphate biosynthetic process"/>
    <property type="evidence" value="ECO:0007669"/>
    <property type="project" value="InterPro"/>
</dbReference>
<dbReference type="Pfam" id="PF13090">
    <property type="entry name" value="PP_kinase_C"/>
    <property type="match status" value="1"/>
</dbReference>
<dbReference type="FunFam" id="3.30.870.10:FF:000001">
    <property type="entry name" value="Polyphosphate kinase"/>
    <property type="match status" value="1"/>
</dbReference>
<dbReference type="EMBL" id="CAFBOL010000088">
    <property type="protein sequence ID" value="CAB5005622.1"/>
    <property type="molecule type" value="Genomic_DNA"/>
</dbReference>
<evidence type="ECO:0000256" key="8">
    <source>
        <dbReference type="ARBA" id="ARBA00022842"/>
    </source>
</evidence>
<dbReference type="SUPFAM" id="SSF56024">
    <property type="entry name" value="Phospholipase D/nuclease"/>
    <property type="match status" value="2"/>
</dbReference>
<keyword evidence="2" id="KW-0597">Phosphoprotein</keyword>
<dbReference type="NCBIfam" id="NF003921">
    <property type="entry name" value="PRK05443.2-2"/>
    <property type="match status" value="1"/>
</dbReference>
<evidence type="ECO:0000256" key="5">
    <source>
        <dbReference type="ARBA" id="ARBA00022741"/>
    </source>
</evidence>
<dbReference type="EC" id="2.7.4.1" evidence="1"/>
<dbReference type="InterPro" id="IPR041108">
    <property type="entry name" value="PP_kinase_C_1"/>
</dbReference>
<dbReference type="InterPro" id="IPR025200">
    <property type="entry name" value="PPK_C_dom2"/>
</dbReference>
<keyword evidence="3" id="KW-0808">Transferase</keyword>
<evidence type="ECO:0000256" key="4">
    <source>
        <dbReference type="ARBA" id="ARBA00022723"/>
    </source>
</evidence>
<dbReference type="EMBL" id="CAFAAV010000131">
    <property type="protein sequence ID" value="CAB4825791.1"/>
    <property type="molecule type" value="Genomic_DNA"/>
</dbReference>
<evidence type="ECO:0000259" key="11">
    <source>
        <dbReference type="Pfam" id="PF13090"/>
    </source>
</evidence>
<dbReference type="EMBL" id="CAEZYF010000006">
    <property type="protein sequence ID" value="CAB4719048.1"/>
    <property type="molecule type" value="Genomic_DNA"/>
</dbReference>
<accession>A0A6J6ZZ16</accession>
<dbReference type="AlphaFoldDB" id="A0A6J6ZZ16"/>
<dbReference type="PANTHER" id="PTHR30218">
    <property type="entry name" value="POLYPHOSPHATE KINASE"/>
    <property type="match status" value="1"/>
</dbReference>
<dbReference type="CDD" id="cd09165">
    <property type="entry name" value="PLDc_PaPPK1_C1_like"/>
    <property type="match status" value="1"/>
</dbReference>
<protein>
    <recommendedName>
        <fullName evidence="1">ATP-polyphosphate phosphotransferase</fullName>
        <ecNumber evidence="1">2.7.4.1</ecNumber>
    </recommendedName>
</protein>
<dbReference type="InterPro" id="IPR025198">
    <property type="entry name" value="PPK_N_dom"/>
</dbReference>
<evidence type="ECO:0000256" key="7">
    <source>
        <dbReference type="ARBA" id="ARBA00022840"/>
    </source>
</evidence>
<keyword evidence="4" id="KW-0479">Metal-binding</keyword>
<dbReference type="PANTHER" id="PTHR30218:SF0">
    <property type="entry name" value="POLYPHOSPHATE KINASE"/>
    <property type="match status" value="1"/>
</dbReference>
<dbReference type="InterPro" id="IPR024953">
    <property type="entry name" value="PP_kinase_middle"/>
</dbReference>
<feature type="domain" description="Polyphosphate kinase middle" evidence="9">
    <location>
        <begin position="120"/>
        <end position="294"/>
    </location>
</feature>
<keyword evidence="6" id="KW-0418">Kinase</keyword>
<dbReference type="SUPFAM" id="SSF140356">
    <property type="entry name" value="PPK N-terminal domain-like"/>
    <property type="match status" value="1"/>
</dbReference>
<dbReference type="EMBL" id="CAFBMT010000006">
    <property type="protein sequence ID" value="CAB4930306.1"/>
    <property type="molecule type" value="Genomic_DNA"/>
</dbReference>
<evidence type="ECO:0000313" key="13">
    <source>
        <dbReference type="EMBL" id="CAB4363476.1"/>
    </source>
</evidence>
<dbReference type="InterPro" id="IPR003414">
    <property type="entry name" value="PP_kinase"/>
</dbReference>
<name>A0A6J6ZZ16_9ZZZZ</name>
<dbReference type="Gene3D" id="3.30.870.10">
    <property type="entry name" value="Endonuclease Chain A"/>
    <property type="match status" value="2"/>
</dbReference>
<keyword evidence="5" id="KW-0547">Nucleotide-binding</keyword>
<dbReference type="SUPFAM" id="SSF143724">
    <property type="entry name" value="PHP14-like"/>
    <property type="match status" value="1"/>
</dbReference>
<evidence type="ECO:0000256" key="3">
    <source>
        <dbReference type="ARBA" id="ARBA00022679"/>
    </source>
</evidence>
<evidence type="ECO:0000259" key="10">
    <source>
        <dbReference type="Pfam" id="PF13089"/>
    </source>
</evidence>
<dbReference type="InterPro" id="IPR036830">
    <property type="entry name" value="PP_kinase_middle_dom_sf"/>
</dbReference>
<evidence type="ECO:0000256" key="1">
    <source>
        <dbReference type="ARBA" id="ARBA00012960"/>
    </source>
</evidence>
<evidence type="ECO:0000259" key="12">
    <source>
        <dbReference type="Pfam" id="PF17941"/>
    </source>
</evidence>
<dbReference type="GO" id="GO:0008976">
    <property type="term" value="F:polyphosphate kinase activity"/>
    <property type="evidence" value="ECO:0007669"/>
    <property type="project" value="UniProtKB-EC"/>
</dbReference>
<dbReference type="HAMAP" id="MF_00347">
    <property type="entry name" value="Polyphosphate_kinase"/>
    <property type="match status" value="1"/>
</dbReference>
<keyword evidence="7" id="KW-0067">ATP-binding</keyword>
<keyword evidence="8" id="KW-0460">Magnesium</keyword>